<name>A0ABQ3LV24_9SPHN</name>
<dbReference type="InterPro" id="IPR009050">
    <property type="entry name" value="Globin-like_sf"/>
</dbReference>
<accession>A0ABQ3LV24</accession>
<gene>
    <name evidence="1" type="ORF">GCM10008023_41360</name>
</gene>
<evidence type="ECO:0000313" key="2">
    <source>
        <dbReference type="Proteomes" id="UP000652430"/>
    </source>
</evidence>
<sequence length="115" mass="13043">MLEAFYCKAGIDCIADDLVTRIKRAPRIADIFKGQDELRLRRLLKQQFCYMLNGGCAYSGCTMKVAHKNLGLQTADVGALVEDRQAAMRKERVAFFTQNHSLAKFAPMKREAVER</sequence>
<dbReference type="InterPro" id="IPR012292">
    <property type="entry name" value="Globin/Proto"/>
</dbReference>
<dbReference type="Gene3D" id="1.10.490.10">
    <property type="entry name" value="Globins"/>
    <property type="match status" value="1"/>
</dbReference>
<evidence type="ECO:0000313" key="1">
    <source>
        <dbReference type="EMBL" id="GHH26583.1"/>
    </source>
</evidence>
<organism evidence="1 2">
    <name type="scientific">Sphingomonas glacialis</name>
    <dbReference type="NCBI Taxonomy" id="658225"/>
    <lineage>
        <taxon>Bacteria</taxon>
        <taxon>Pseudomonadati</taxon>
        <taxon>Pseudomonadota</taxon>
        <taxon>Alphaproteobacteria</taxon>
        <taxon>Sphingomonadales</taxon>
        <taxon>Sphingomonadaceae</taxon>
        <taxon>Sphingomonas</taxon>
    </lineage>
</organism>
<comment type="caution">
    <text evidence="1">The sequence shown here is derived from an EMBL/GenBank/DDBJ whole genome shotgun (WGS) entry which is preliminary data.</text>
</comment>
<evidence type="ECO:0008006" key="3">
    <source>
        <dbReference type="Google" id="ProtNLM"/>
    </source>
</evidence>
<dbReference type="SUPFAM" id="SSF46458">
    <property type="entry name" value="Globin-like"/>
    <property type="match status" value="1"/>
</dbReference>
<reference evidence="2" key="1">
    <citation type="journal article" date="2019" name="Int. J. Syst. Evol. Microbiol.">
        <title>The Global Catalogue of Microorganisms (GCM) 10K type strain sequencing project: providing services to taxonomists for standard genome sequencing and annotation.</title>
        <authorList>
            <consortium name="The Broad Institute Genomics Platform"/>
            <consortium name="The Broad Institute Genome Sequencing Center for Infectious Disease"/>
            <person name="Wu L."/>
            <person name="Ma J."/>
        </authorList>
    </citation>
    <scope>NUCLEOTIDE SEQUENCE [LARGE SCALE GENOMIC DNA]</scope>
    <source>
        <strain evidence="2">CGMCC 1.8957</strain>
    </source>
</reference>
<dbReference type="Proteomes" id="UP000652430">
    <property type="component" value="Unassembled WGS sequence"/>
</dbReference>
<dbReference type="EMBL" id="BNAQ01000016">
    <property type="protein sequence ID" value="GHH26583.1"/>
    <property type="molecule type" value="Genomic_DNA"/>
</dbReference>
<dbReference type="CDD" id="cd00454">
    <property type="entry name" value="TrHb1_N"/>
    <property type="match status" value="1"/>
</dbReference>
<proteinExistence type="predicted"/>
<keyword evidence="2" id="KW-1185">Reference proteome</keyword>
<protein>
    <recommendedName>
        <fullName evidence="3">Globin</fullName>
    </recommendedName>
</protein>